<organism evidence="1 2">
    <name type="scientific">Solimonas aquatica</name>
    <dbReference type="NCBI Taxonomy" id="489703"/>
    <lineage>
        <taxon>Bacteria</taxon>
        <taxon>Pseudomonadati</taxon>
        <taxon>Pseudomonadota</taxon>
        <taxon>Gammaproteobacteria</taxon>
        <taxon>Nevskiales</taxon>
        <taxon>Nevskiaceae</taxon>
        <taxon>Solimonas</taxon>
    </lineage>
</organism>
<protein>
    <submittedName>
        <fullName evidence="1">Uncharacterized protein</fullName>
    </submittedName>
</protein>
<dbReference type="OrthoDB" id="7064740at2"/>
<dbReference type="RefSeq" id="WP_093289148.1">
    <property type="nucleotide sequence ID" value="NZ_FOFS01000016.1"/>
</dbReference>
<dbReference type="EMBL" id="FOFS01000016">
    <property type="protein sequence ID" value="SER10636.1"/>
    <property type="molecule type" value="Genomic_DNA"/>
</dbReference>
<evidence type="ECO:0000313" key="1">
    <source>
        <dbReference type="EMBL" id="SER10636.1"/>
    </source>
</evidence>
<reference evidence="1 2" key="1">
    <citation type="submission" date="2016-10" db="EMBL/GenBank/DDBJ databases">
        <authorList>
            <person name="de Groot N.N."/>
        </authorList>
    </citation>
    <scope>NUCLEOTIDE SEQUENCE [LARGE SCALE GENOMIC DNA]</scope>
    <source>
        <strain evidence="1 2">DSM 25927</strain>
    </source>
</reference>
<gene>
    <name evidence="1" type="ORF">SAMN04488038_11627</name>
</gene>
<dbReference type="AlphaFoldDB" id="A0A1H9LGT9"/>
<evidence type="ECO:0000313" key="2">
    <source>
        <dbReference type="Proteomes" id="UP000199233"/>
    </source>
</evidence>
<keyword evidence="2" id="KW-1185">Reference proteome</keyword>
<name>A0A1H9LGT9_9GAMM</name>
<dbReference type="Proteomes" id="UP000199233">
    <property type="component" value="Unassembled WGS sequence"/>
</dbReference>
<accession>A0A1H9LGT9</accession>
<sequence>MIDTLPFAVQLTADGKYLNVRIPVTHLPEQLRKRPSAMNVRLLPETQEVKRRPWHSYVPDFLLALAAR</sequence>
<proteinExistence type="predicted"/>